<name>A0A2T7PL33_POMCA</name>
<reference evidence="1 2" key="1">
    <citation type="submission" date="2018-04" db="EMBL/GenBank/DDBJ databases">
        <title>The genome of golden apple snail Pomacea canaliculata provides insight into stress tolerance and invasive adaptation.</title>
        <authorList>
            <person name="Liu C."/>
            <person name="Liu B."/>
            <person name="Ren Y."/>
            <person name="Zhang Y."/>
            <person name="Wang H."/>
            <person name="Li S."/>
            <person name="Jiang F."/>
            <person name="Yin L."/>
            <person name="Zhang G."/>
            <person name="Qian W."/>
            <person name="Fan W."/>
        </authorList>
    </citation>
    <scope>NUCLEOTIDE SEQUENCE [LARGE SCALE GENOMIC DNA]</scope>
    <source>
        <strain evidence="1">SZHN2017</strain>
        <tissue evidence="1">Muscle</tissue>
    </source>
</reference>
<comment type="caution">
    <text evidence="1">The sequence shown here is derived from an EMBL/GenBank/DDBJ whole genome shotgun (WGS) entry which is preliminary data.</text>
</comment>
<organism evidence="1 2">
    <name type="scientific">Pomacea canaliculata</name>
    <name type="common">Golden apple snail</name>
    <dbReference type="NCBI Taxonomy" id="400727"/>
    <lineage>
        <taxon>Eukaryota</taxon>
        <taxon>Metazoa</taxon>
        <taxon>Spiralia</taxon>
        <taxon>Lophotrochozoa</taxon>
        <taxon>Mollusca</taxon>
        <taxon>Gastropoda</taxon>
        <taxon>Caenogastropoda</taxon>
        <taxon>Architaenioglossa</taxon>
        <taxon>Ampullarioidea</taxon>
        <taxon>Ampullariidae</taxon>
        <taxon>Pomacea</taxon>
    </lineage>
</organism>
<proteinExistence type="predicted"/>
<evidence type="ECO:0000313" key="1">
    <source>
        <dbReference type="EMBL" id="PVD34143.1"/>
    </source>
</evidence>
<accession>A0A2T7PL33</accession>
<dbReference type="EMBL" id="PZQS01000003">
    <property type="protein sequence ID" value="PVD34143.1"/>
    <property type="molecule type" value="Genomic_DNA"/>
</dbReference>
<keyword evidence="2" id="KW-1185">Reference proteome</keyword>
<evidence type="ECO:0000313" key="2">
    <source>
        <dbReference type="Proteomes" id="UP000245119"/>
    </source>
</evidence>
<protein>
    <submittedName>
        <fullName evidence="1">Uncharacterized protein</fullName>
    </submittedName>
</protein>
<dbReference type="Proteomes" id="UP000245119">
    <property type="component" value="Linkage Group LG3"/>
</dbReference>
<gene>
    <name evidence="1" type="ORF">C0Q70_05406</name>
</gene>
<sequence>MLTAADVDTLANEVTDKLTDADDVDTFEDADVDMLADDFMDKLTYSDGDMLEVPGICCPQRCDLTSAGRGCIAYLVSTVGDRCTLATDPCHRELRTPEGHVPPTLNELSSPARCLRLTCQALLEIALSWQS</sequence>
<dbReference type="AlphaFoldDB" id="A0A2T7PL33"/>